<dbReference type="Gene3D" id="1.20.120.550">
    <property type="entry name" value="Membrane associated eicosanoid/glutathione metabolism-like domain"/>
    <property type="match status" value="1"/>
</dbReference>
<dbReference type="PANTHER" id="PTHR35371:SF1">
    <property type="entry name" value="BLR7753 PROTEIN"/>
    <property type="match status" value="1"/>
</dbReference>
<dbReference type="PATRIC" id="fig|1526658.3.peg.27"/>
<dbReference type="InterPro" id="IPR001129">
    <property type="entry name" value="Membr-assoc_MAPEG"/>
</dbReference>
<evidence type="ECO:0000256" key="3">
    <source>
        <dbReference type="ARBA" id="ARBA00022989"/>
    </source>
</evidence>
<gene>
    <name evidence="6" type="ORF">AE618_16400</name>
</gene>
<dbReference type="GO" id="GO:0016020">
    <property type="term" value="C:membrane"/>
    <property type="evidence" value="ECO:0007669"/>
    <property type="project" value="UniProtKB-SubCell"/>
</dbReference>
<comment type="subcellular location">
    <subcellularLocation>
        <location evidence="1">Membrane</location>
    </subcellularLocation>
</comment>
<dbReference type="SUPFAM" id="SSF161084">
    <property type="entry name" value="MAPEG domain-like"/>
    <property type="match status" value="1"/>
</dbReference>
<feature type="transmembrane region" description="Helical" evidence="5">
    <location>
        <begin position="6"/>
        <end position="24"/>
    </location>
</feature>
<dbReference type="Proteomes" id="UP000037822">
    <property type="component" value="Unassembled WGS sequence"/>
</dbReference>
<evidence type="ECO:0000256" key="5">
    <source>
        <dbReference type="SAM" id="Phobius"/>
    </source>
</evidence>
<keyword evidence="2 5" id="KW-0812">Transmembrane</keyword>
<protein>
    <submittedName>
        <fullName evidence="6">Membrane protein</fullName>
    </submittedName>
</protein>
<reference evidence="6 7" key="1">
    <citation type="submission" date="2015-07" db="EMBL/GenBank/DDBJ databases">
        <title>Whole genome sequencing of Bosea vaviloviae isolated from cave pool.</title>
        <authorList>
            <person name="Tan N.E.H."/>
            <person name="Lee Y.P."/>
            <person name="Gan H.M."/>
            <person name="Barton H."/>
            <person name="Savka M.A."/>
        </authorList>
    </citation>
    <scope>NUCLEOTIDE SEQUENCE [LARGE SCALE GENOMIC DNA]</scope>
    <source>
        <strain evidence="6 7">SD260</strain>
    </source>
</reference>
<accession>A0A0N1N338</accession>
<sequence length="133" mass="14757">MSTELYWLTLTILMTALFWLPYILDRLAIRGVVPALTDTGPESGGPHSLWAKRAIKAHTNAVENLVVFAPAVFLVQILGVSSPVTRSAVIVYFFARLAHFLVYTFGVPLARTIAFAIGWFAQIALLLTVLRWI</sequence>
<keyword evidence="4 5" id="KW-0472">Membrane</keyword>
<dbReference type="EMBL" id="LGSZ01000048">
    <property type="protein sequence ID" value="KPH79787.1"/>
    <property type="molecule type" value="Genomic_DNA"/>
</dbReference>
<dbReference type="InterPro" id="IPR023352">
    <property type="entry name" value="MAPEG-like_dom_sf"/>
</dbReference>
<dbReference type="AlphaFoldDB" id="A0A0N1N338"/>
<proteinExistence type="predicted"/>
<dbReference type="Pfam" id="PF01124">
    <property type="entry name" value="MAPEG"/>
    <property type="match status" value="1"/>
</dbReference>
<evidence type="ECO:0000256" key="1">
    <source>
        <dbReference type="ARBA" id="ARBA00004370"/>
    </source>
</evidence>
<comment type="caution">
    <text evidence="6">The sequence shown here is derived from an EMBL/GenBank/DDBJ whole genome shotgun (WGS) entry which is preliminary data.</text>
</comment>
<feature type="transmembrane region" description="Helical" evidence="5">
    <location>
        <begin position="61"/>
        <end position="81"/>
    </location>
</feature>
<evidence type="ECO:0000313" key="7">
    <source>
        <dbReference type="Proteomes" id="UP000037822"/>
    </source>
</evidence>
<organism evidence="6 7">
    <name type="scientific">Bosea vaviloviae</name>
    <dbReference type="NCBI Taxonomy" id="1526658"/>
    <lineage>
        <taxon>Bacteria</taxon>
        <taxon>Pseudomonadati</taxon>
        <taxon>Pseudomonadota</taxon>
        <taxon>Alphaproteobacteria</taxon>
        <taxon>Hyphomicrobiales</taxon>
        <taxon>Boseaceae</taxon>
        <taxon>Bosea</taxon>
    </lineage>
</organism>
<evidence type="ECO:0000256" key="4">
    <source>
        <dbReference type="ARBA" id="ARBA00023136"/>
    </source>
</evidence>
<evidence type="ECO:0000313" key="6">
    <source>
        <dbReference type="EMBL" id="KPH79787.1"/>
    </source>
</evidence>
<name>A0A0N1N338_9HYPH</name>
<dbReference type="PANTHER" id="PTHR35371">
    <property type="entry name" value="INNER MEMBRANE PROTEIN"/>
    <property type="match status" value="1"/>
</dbReference>
<keyword evidence="3 5" id="KW-1133">Transmembrane helix</keyword>
<keyword evidence="7" id="KW-1185">Reference proteome</keyword>
<feature type="transmembrane region" description="Helical" evidence="5">
    <location>
        <begin position="113"/>
        <end position="132"/>
    </location>
</feature>
<evidence type="ECO:0000256" key="2">
    <source>
        <dbReference type="ARBA" id="ARBA00022692"/>
    </source>
</evidence>